<dbReference type="InterPro" id="IPR031321">
    <property type="entry name" value="UCP012641"/>
</dbReference>
<dbReference type="Gene3D" id="3.40.390.70">
    <property type="match status" value="1"/>
</dbReference>
<dbReference type="PIRSF" id="PIRSF012641">
    <property type="entry name" value="UCP012641"/>
    <property type="match status" value="1"/>
</dbReference>
<dbReference type="Pfam" id="PF10005">
    <property type="entry name" value="Zn_ribbon_DZR_6"/>
    <property type="match status" value="1"/>
</dbReference>
<accession>A0A1A8TTR2</accession>
<dbReference type="AlphaFoldDB" id="A0A1A8TTR2"/>
<dbReference type="OrthoDB" id="256753at2"/>
<dbReference type="InterPro" id="IPR011201">
    <property type="entry name" value="Zinc-ribbon_6_bact"/>
</dbReference>
<organism evidence="2 3">
    <name type="scientific">Marinomonas spartinae</name>
    <dbReference type="NCBI Taxonomy" id="1792290"/>
    <lineage>
        <taxon>Bacteria</taxon>
        <taxon>Pseudomonadati</taxon>
        <taxon>Pseudomonadota</taxon>
        <taxon>Gammaproteobacteria</taxon>
        <taxon>Oceanospirillales</taxon>
        <taxon>Oceanospirillaceae</taxon>
        <taxon>Marinomonas</taxon>
    </lineage>
</organism>
<feature type="domain" description="Zinc-ribbon" evidence="1">
    <location>
        <begin position="4"/>
        <end position="94"/>
    </location>
</feature>
<dbReference type="STRING" id="1792290.MSP8886_03874"/>
<gene>
    <name evidence="2" type="ORF">MSP8886_03874</name>
</gene>
<sequence>MKIFTCQQCSQTVLFENTLCESCGSSLGFLSTPMVLSALKPDGSGFNALADTNMPAKKWYYCKNAQYFVCNWLVDSPDTLCEACQLNRHIPNLERVKQRDEWQKLEFAKHRLVYSLIKLGLPILNKAENPEEGLSFDFISEENAVPVNAQSTTGHALGQVTINTSEANSAEREQMREDMKESYRTLIGHFRHEVGHYYWDQLIAENDIELANYRALFGDERASYADALRKHYENPVQNWQDSFVSAYASSHPWEDWAETWAHYLHIVDTLETASEFGISMSPPNNLHQGLAATINIDPYCHANFEDIIAQYLPLTFAVNNLNRSMGQPDLYPFVLVPKVREKLAFIHRIVHTS</sequence>
<evidence type="ECO:0000259" key="1">
    <source>
        <dbReference type="Pfam" id="PF10005"/>
    </source>
</evidence>
<protein>
    <recommendedName>
        <fullName evidence="1">Zinc-ribbon domain-containing protein</fullName>
    </recommendedName>
</protein>
<name>A0A1A8TTR2_9GAMM</name>
<proteinExistence type="predicted"/>
<dbReference type="EMBL" id="FLOB01000015">
    <property type="protein sequence ID" value="SBS36864.1"/>
    <property type="molecule type" value="Genomic_DNA"/>
</dbReference>
<reference evidence="2 3" key="1">
    <citation type="submission" date="2016-06" db="EMBL/GenBank/DDBJ databases">
        <authorList>
            <person name="Kjaerup R.B."/>
            <person name="Dalgaard T.S."/>
            <person name="Juul-Madsen H.R."/>
        </authorList>
    </citation>
    <scope>NUCLEOTIDE SEQUENCE [LARGE SCALE GENOMIC DNA]</scope>
    <source>
        <strain evidence="2 3">CECT 8886</strain>
    </source>
</reference>
<dbReference type="Proteomes" id="UP000092544">
    <property type="component" value="Unassembled WGS sequence"/>
</dbReference>
<evidence type="ECO:0000313" key="2">
    <source>
        <dbReference type="EMBL" id="SBS36864.1"/>
    </source>
</evidence>
<dbReference type="Pfam" id="PF15887">
    <property type="entry name" value="Peptidase_Mx"/>
    <property type="match status" value="1"/>
</dbReference>
<evidence type="ECO:0000313" key="3">
    <source>
        <dbReference type="Proteomes" id="UP000092544"/>
    </source>
</evidence>
<keyword evidence="3" id="KW-1185">Reference proteome</keyword>
<dbReference type="RefSeq" id="WP_067019779.1">
    <property type="nucleotide sequence ID" value="NZ_FLOB01000015.1"/>
</dbReference>